<comment type="subcellular location">
    <subcellularLocation>
        <location evidence="1">Membrane</location>
        <topology evidence="1">Multi-pass membrane protein</topology>
    </subcellularLocation>
</comment>
<dbReference type="GO" id="GO:0005739">
    <property type="term" value="C:mitochondrion"/>
    <property type="evidence" value="ECO:0007669"/>
    <property type="project" value="InterPro"/>
</dbReference>
<dbReference type="STRING" id="2020962.A0A2N1JAF7"/>
<evidence type="ECO:0000256" key="9">
    <source>
        <dbReference type="ARBA" id="ARBA00022692"/>
    </source>
</evidence>
<feature type="transmembrane region" description="Helical" evidence="17">
    <location>
        <begin position="248"/>
        <end position="269"/>
    </location>
</feature>
<keyword evidence="7" id="KW-0813">Transport</keyword>
<sequence length="886" mass="97560">MSFRLLPRVLKQTRGYATQTAVKPPIQLDGISGKYASAAYVAALTKGEKTLNKVETDLKIFHDVLKGDSADATKLRTFFNNPTIAPEEREKILSALSGSKGGADTITRNLFEVLSDNGRLSMSEAVIDDFMSLISAHSGEVKVLVTSAKPLDKSFTSKLESVLKGSQYAKEGKSVKFEYGINPGYLGGFSVTLGDRSVDLSVANRVFKYNRLIRDFRARRQRFAPSTMHENAWHAYKTQKEAWVTGQAGSSVFTINLLSSVALLSYILWAALHRHVARCSLTLDFLTLVLPIALGCTAAASHLGVLIAVLGICIAIACATMPAPKIGDASAPDCNSKSYLTVYRVYLMLLTVLCILAVDFPIFPRAFAKTESWGTSLMDLGVGSFVFSLGIVSLHRGHSSTFAKRLQRAVPLFLLGFARVLLVKRTDYPEHVTEYGVHWNFFITMGCLMLTLEIFQRGTPLAPVVAGLLVSGMHEAALNQTQLERDPASWASLNKEGLASLPAIPAALILATYLLLVVGFFPWVHLMWSHAVRLAGAVRAPVSGAAHIQAVRMYATSTRTTLDDYIAQGLTLEVKKHAKLVEYREKLEAKAKEQGLESAEELAAKATKEREAAAKEAVERRLRVQTQATTTRSTKPASVEERDQAMQDRLRSMRANKEARKLKDGNAISSLLKPLASFMNVDKMANEEPDAVGKLWTAYHTMNDKLSAVISASTYTAMLENGARFPSFVLPLPKRHVSTEDGPAENAFEMEFMQWIILPRSEHASASAPPPSIVLFTPLAEFKLRQEYAQPSLILSMYPDFVDEKDIVLLRGEVSQHQMPGGGEGQPMMTQDEAQLLVMCMQRFYHLSDVPGIDTAAETRCKLLKVFHTRPEEFDVDLLLDSAFSI</sequence>
<dbReference type="GO" id="GO:0065003">
    <property type="term" value="P:protein-containing complex assembly"/>
    <property type="evidence" value="ECO:0007669"/>
    <property type="project" value="InterPro"/>
</dbReference>
<keyword evidence="19" id="KW-1185">Reference proteome</keyword>
<keyword evidence="8" id="KW-0337">GPI-anchor biosynthesis</keyword>
<dbReference type="OrthoDB" id="16535at2759"/>
<evidence type="ECO:0000256" key="14">
    <source>
        <dbReference type="ARBA" id="ARBA00023310"/>
    </source>
</evidence>
<feature type="transmembrane region" description="Helical" evidence="17">
    <location>
        <begin position="281"/>
        <end position="300"/>
    </location>
</feature>
<evidence type="ECO:0000256" key="4">
    <source>
        <dbReference type="ARBA" id="ARBA00007559"/>
    </source>
</evidence>
<dbReference type="GO" id="GO:0016020">
    <property type="term" value="C:membrane"/>
    <property type="evidence" value="ECO:0007669"/>
    <property type="project" value="UniProtKB-SubCell"/>
</dbReference>
<evidence type="ECO:0000256" key="12">
    <source>
        <dbReference type="ARBA" id="ARBA00023065"/>
    </source>
</evidence>
<evidence type="ECO:0000256" key="15">
    <source>
        <dbReference type="SAM" id="Coils"/>
    </source>
</evidence>
<evidence type="ECO:0000313" key="18">
    <source>
        <dbReference type="EMBL" id="PKI83513.1"/>
    </source>
</evidence>
<dbReference type="UniPathway" id="UPA00196"/>
<feature type="transmembrane region" description="Helical" evidence="17">
    <location>
        <begin position="345"/>
        <end position="363"/>
    </location>
</feature>
<dbReference type="InterPro" id="IPR010591">
    <property type="entry name" value="ATP11"/>
</dbReference>
<dbReference type="AlphaFoldDB" id="A0A2N1JAF7"/>
<dbReference type="Pfam" id="PF06644">
    <property type="entry name" value="ATP11"/>
    <property type="match status" value="1"/>
</dbReference>
<keyword evidence="11 17" id="KW-1133">Transmembrane helix</keyword>
<dbReference type="GO" id="GO:0006506">
    <property type="term" value="P:GPI anchor biosynthetic process"/>
    <property type="evidence" value="ECO:0007669"/>
    <property type="project" value="UniProtKB-UniPathway"/>
</dbReference>
<dbReference type="Pfam" id="PF06423">
    <property type="entry name" value="GWT1"/>
    <property type="match status" value="1"/>
</dbReference>
<reference evidence="18 19" key="1">
    <citation type="submission" date="2017-10" db="EMBL/GenBank/DDBJ databases">
        <title>A novel species of cold-tolerant Malassezia isolated from bats.</title>
        <authorList>
            <person name="Lorch J.M."/>
            <person name="Palmer J.M."/>
            <person name="Vanderwolf K.J."/>
            <person name="Schmidt K.Z."/>
            <person name="Verant M.L."/>
            <person name="Weller T.J."/>
            <person name="Blehert D.S."/>
        </authorList>
    </citation>
    <scope>NUCLEOTIDE SEQUENCE [LARGE SCALE GENOMIC DNA]</scope>
    <source>
        <strain evidence="18 19">NWHC:44797-103</strain>
    </source>
</reference>
<comment type="similarity">
    <text evidence="3">Belongs to the ATPase delta chain family.</text>
</comment>
<evidence type="ECO:0000256" key="6">
    <source>
        <dbReference type="ARBA" id="ARBA00014723"/>
    </source>
</evidence>
<evidence type="ECO:0000256" key="16">
    <source>
        <dbReference type="SAM" id="MobiDB-lite"/>
    </source>
</evidence>
<evidence type="ECO:0000256" key="7">
    <source>
        <dbReference type="ARBA" id="ARBA00022448"/>
    </source>
</evidence>
<keyword evidence="13 17" id="KW-0472">Membrane</keyword>
<dbReference type="PANTHER" id="PTHR20661:SF0">
    <property type="entry name" value="PHOSPHATIDYLINOSITOL-GLYCAN BIOSYNTHESIS CLASS W PROTEIN"/>
    <property type="match status" value="1"/>
</dbReference>
<dbReference type="InterPro" id="IPR026015">
    <property type="entry name" value="ATP_synth_OSCP/delta_N_sf"/>
</dbReference>
<evidence type="ECO:0000256" key="8">
    <source>
        <dbReference type="ARBA" id="ARBA00022502"/>
    </source>
</evidence>
<keyword evidence="14" id="KW-0066">ATP synthesis</keyword>
<dbReference type="InterPro" id="IPR000711">
    <property type="entry name" value="ATPase_OSCP/dsu"/>
</dbReference>
<evidence type="ECO:0000256" key="17">
    <source>
        <dbReference type="SAM" id="Phobius"/>
    </source>
</evidence>
<evidence type="ECO:0000256" key="3">
    <source>
        <dbReference type="ARBA" id="ARBA00007046"/>
    </source>
</evidence>
<evidence type="ECO:0000256" key="13">
    <source>
        <dbReference type="ARBA" id="ARBA00023136"/>
    </source>
</evidence>
<comment type="pathway">
    <text evidence="2">Glycolipid biosynthesis; glycosylphosphatidylinositol-anchor biosynthesis.</text>
</comment>
<feature type="region of interest" description="Disordered" evidence="16">
    <location>
        <begin position="625"/>
        <end position="645"/>
    </location>
</feature>
<proteinExistence type="inferred from homology"/>
<keyword evidence="9 17" id="KW-0812">Transmembrane</keyword>
<comment type="similarity">
    <text evidence="4">Belongs to the PIGW family.</text>
</comment>
<dbReference type="HAMAP" id="MF_01416">
    <property type="entry name" value="ATP_synth_delta_bact"/>
    <property type="match status" value="1"/>
</dbReference>
<dbReference type="PRINTS" id="PR00125">
    <property type="entry name" value="ATPASEDELTA"/>
</dbReference>
<keyword evidence="10" id="KW-0375">Hydrogen ion transport</keyword>
<protein>
    <recommendedName>
        <fullName evidence="6">ATP synthase subunit 5, mitochondrial</fullName>
    </recommendedName>
    <alternativeName>
        <fullName evidence="5">GPI-anchored wall transfer protein 1</fullName>
    </alternativeName>
</protein>
<dbReference type="Gene3D" id="1.10.520.20">
    <property type="entry name" value="N-terminal domain of the delta subunit of the F1F0-ATP synthase"/>
    <property type="match status" value="1"/>
</dbReference>
<feature type="transmembrane region" description="Helical" evidence="17">
    <location>
        <begin position="498"/>
        <end position="524"/>
    </location>
</feature>
<name>A0A2N1JAF7_9BASI</name>
<keyword evidence="12" id="KW-0406">Ion transport</keyword>
<dbReference type="NCBIfam" id="TIGR01145">
    <property type="entry name" value="ATP_synt_delta"/>
    <property type="match status" value="1"/>
</dbReference>
<evidence type="ECO:0000256" key="11">
    <source>
        <dbReference type="ARBA" id="ARBA00022989"/>
    </source>
</evidence>
<keyword evidence="15" id="KW-0175">Coiled coil</keyword>
<dbReference type="GO" id="GO:0072659">
    <property type="term" value="P:protein localization to plasma membrane"/>
    <property type="evidence" value="ECO:0007669"/>
    <property type="project" value="TreeGrafter"/>
</dbReference>
<feature type="coiled-coil region" evidence="15">
    <location>
        <begin position="589"/>
        <end position="616"/>
    </location>
</feature>
<gene>
    <name evidence="18" type="primary">GWT1</name>
    <name evidence="18" type="ORF">MVES_002465</name>
</gene>
<dbReference type="GO" id="GO:0005783">
    <property type="term" value="C:endoplasmic reticulum"/>
    <property type="evidence" value="ECO:0007669"/>
    <property type="project" value="TreeGrafter"/>
</dbReference>
<evidence type="ECO:0000313" key="19">
    <source>
        <dbReference type="Proteomes" id="UP000232875"/>
    </source>
</evidence>
<accession>A0A2N1JAF7</accession>
<feature type="transmembrane region" description="Helical" evidence="17">
    <location>
        <begin position="375"/>
        <end position="394"/>
    </location>
</feature>
<feature type="transmembrane region" description="Helical" evidence="17">
    <location>
        <begin position="306"/>
        <end position="324"/>
    </location>
</feature>
<dbReference type="GO" id="GO:0032216">
    <property type="term" value="F:glucosaminyl-phosphatidylinositol O-acyltransferase activity"/>
    <property type="evidence" value="ECO:0007669"/>
    <property type="project" value="TreeGrafter"/>
</dbReference>
<feature type="compositionally biased region" description="Polar residues" evidence="16">
    <location>
        <begin position="625"/>
        <end position="636"/>
    </location>
</feature>
<organism evidence="18 19">
    <name type="scientific">Malassezia vespertilionis</name>
    <dbReference type="NCBI Taxonomy" id="2020962"/>
    <lineage>
        <taxon>Eukaryota</taxon>
        <taxon>Fungi</taxon>
        <taxon>Dikarya</taxon>
        <taxon>Basidiomycota</taxon>
        <taxon>Ustilaginomycotina</taxon>
        <taxon>Malasseziomycetes</taxon>
        <taxon>Malasseziales</taxon>
        <taxon>Malasseziaceae</taxon>
        <taxon>Malassezia</taxon>
    </lineage>
</organism>
<evidence type="ECO:0000256" key="1">
    <source>
        <dbReference type="ARBA" id="ARBA00004141"/>
    </source>
</evidence>
<evidence type="ECO:0000256" key="2">
    <source>
        <dbReference type="ARBA" id="ARBA00004687"/>
    </source>
</evidence>
<evidence type="ECO:0000256" key="10">
    <source>
        <dbReference type="ARBA" id="ARBA00022781"/>
    </source>
</evidence>
<dbReference type="InterPro" id="IPR009447">
    <property type="entry name" value="PIGW/GWT1"/>
</dbReference>
<evidence type="ECO:0000256" key="5">
    <source>
        <dbReference type="ARBA" id="ARBA00014495"/>
    </source>
</evidence>
<dbReference type="PANTHER" id="PTHR20661">
    <property type="entry name" value="PHOSPHATIDYLINOSITOL-GLYCAN BIOSYNTHESIS CLASS W PROTEIN"/>
    <property type="match status" value="1"/>
</dbReference>
<dbReference type="GO" id="GO:0046933">
    <property type="term" value="F:proton-transporting ATP synthase activity, rotational mechanism"/>
    <property type="evidence" value="ECO:0007669"/>
    <property type="project" value="InterPro"/>
</dbReference>
<dbReference type="Pfam" id="PF00213">
    <property type="entry name" value="OSCP"/>
    <property type="match status" value="1"/>
</dbReference>
<dbReference type="SUPFAM" id="SSF47928">
    <property type="entry name" value="N-terminal domain of the delta subunit of the F1F0-ATP synthase"/>
    <property type="match status" value="1"/>
</dbReference>
<dbReference type="Proteomes" id="UP000232875">
    <property type="component" value="Unassembled WGS sequence"/>
</dbReference>
<dbReference type="EMBL" id="KZ454991">
    <property type="protein sequence ID" value="PKI83513.1"/>
    <property type="molecule type" value="Genomic_DNA"/>
</dbReference>